<dbReference type="PANTHER" id="PTHR46586:SF3">
    <property type="entry name" value="ANKYRIN REPEAT-CONTAINING PROTEIN"/>
    <property type="match status" value="1"/>
</dbReference>
<dbReference type="InterPro" id="IPR002110">
    <property type="entry name" value="Ankyrin_rpt"/>
</dbReference>
<protein>
    <submittedName>
        <fullName evidence="1">Uncharacterized protein</fullName>
    </submittedName>
</protein>
<keyword evidence="2" id="KW-1185">Reference proteome</keyword>
<dbReference type="InterPro" id="IPR052050">
    <property type="entry name" value="SecEffector_AnkRepeat"/>
</dbReference>
<dbReference type="SMART" id="SM00248">
    <property type="entry name" value="ANK"/>
    <property type="match status" value="3"/>
</dbReference>
<gene>
    <name evidence="1" type="ORF">BASA50_008045</name>
</gene>
<dbReference type="EMBL" id="JAFCIX010000379">
    <property type="protein sequence ID" value="KAH6592429.1"/>
    <property type="molecule type" value="Genomic_DNA"/>
</dbReference>
<dbReference type="InterPro" id="IPR036770">
    <property type="entry name" value="Ankyrin_rpt-contain_sf"/>
</dbReference>
<name>A0ABQ8F549_9FUNG</name>
<accession>A0ABQ8F549</accession>
<reference evidence="1 2" key="1">
    <citation type="submission" date="2021-02" db="EMBL/GenBank/DDBJ databases">
        <title>Variation within the Batrachochytrium salamandrivorans European outbreak.</title>
        <authorList>
            <person name="Kelly M."/>
            <person name="Pasmans F."/>
            <person name="Shea T.P."/>
            <person name="Munoz J.F."/>
            <person name="Carranza S."/>
            <person name="Cuomo C.A."/>
            <person name="Martel A."/>
        </authorList>
    </citation>
    <scope>NUCLEOTIDE SEQUENCE [LARGE SCALE GENOMIC DNA]</scope>
    <source>
        <strain evidence="1 2">AMFP18/2</strain>
    </source>
</reference>
<dbReference type="SUPFAM" id="SSF48403">
    <property type="entry name" value="Ankyrin repeat"/>
    <property type="match status" value="1"/>
</dbReference>
<evidence type="ECO:0000313" key="1">
    <source>
        <dbReference type="EMBL" id="KAH6592429.1"/>
    </source>
</evidence>
<sequence>MGVLGKKELVMSSTTHHSLMDSIEELPWMISRRIYEHAGILTKYLHNQLEQPIRENTLRMIMIDCFQQDNLPKAALMVSLYPKYNPYWETLLVISDEMISFIGETCCKDKTIPALKISSPYDPDGRGFGDLCMMVEYGDDETFPLAQRLFESTLHLMPNPFPKSDFLDPISLACYFGRIDIVKTFIDGEESLSDYITVAIKHNHVDIVELLLDAENEQGPQSYFDYAVGLGRTAIADRIYHKYPDILLYPESVATAMANGHMEVVWYLVREPTLCKSQGLSTLRRLAAAFDHQDLLDYANLHDIGDDDVVEGVSLDIITKNFDIALKLLGGVGEIEDDVVETAAYHGHVDFIGHILDHRDQIPLLRDDLFDDALGIAAGCGHYSIVRLLIERGIGVTQSGISKALISSASRGHLAIYSYLYFQVESLDGRAEAAAEATRNDYVYLVEYTANL</sequence>
<dbReference type="Gene3D" id="1.25.40.20">
    <property type="entry name" value="Ankyrin repeat-containing domain"/>
    <property type="match status" value="2"/>
</dbReference>
<comment type="caution">
    <text evidence="1">The sequence shown here is derived from an EMBL/GenBank/DDBJ whole genome shotgun (WGS) entry which is preliminary data.</text>
</comment>
<evidence type="ECO:0000313" key="2">
    <source>
        <dbReference type="Proteomes" id="UP001648503"/>
    </source>
</evidence>
<organism evidence="1 2">
    <name type="scientific">Batrachochytrium salamandrivorans</name>
    <dbReference type="NCBI Taxonomy" id="1357716"/>
    <lineage>
        <taxon>Eukaryota</taxon>
        <taxon>Fungi</taxon>
        <taxon>Fungi incertae sedis</taxon>
        <taxon>Chytridiomycota</taxon>
        <taxon>Chytridiomycota incertae sedis</taxon>
        <taxon>Chytridiomycetes</taxon>
        <taxon>Rhizophydiales</taxon>
        <taxon>Rhizophydiales incertae sedis</taxon>
        <taxon>Batrachochytrium</taxon>
    </lineage>
</organism>
<proteinExistence type="predicted"/>
<dbReference type="Proteomes" id="UP001648503">
    <property type="component" value="Unassembled WGS sequence"/>
</dbReference>
<dbReference type="PANTHER" id="PTHR46586">
    <property type="entry name" value="ANKYRIN REPEAT-CONTAINING PROTEIN"/>
    <property type="match status" value="1"/>
</dbReference>